<evidence type="ECO:0000256" key="4">
    <source>
        <dbReference type="ARBA" id="ARBA00022989"/>
    </source>
</evidence>
<evidence type="ECO:0000256" key="5">
    <source>
        <dbReference type="ARBA" id="ARBA00023136"/>
    </source>
</evidence>
<dbReference type="AlphaFoldDB" id="A0A4Q7VA17"/>
<comment type="subcellular location">
    <subcellularLocation>
        <location evidence="6">Cell membrane</location>
        <topology evidence="6">Multi-pass membrane protein</topology>
    </subcellularLocation>
    <subcellularLocation>
        <location evidence="1">Membrane</location>
    </subcellularLocation>
</comment>
<dbReference type="InterPro" id="IPR002994">
    <property type="entry name" value="Surf1/Shy1"/>
</dbReference>
<feature type="transmembrane region" description="Helical" evidence="6">
    <location>
        <begin position="237"/>
        <end position="258"/>
    </location>
</feature>
<evidence type="ECO:0000256" key="3">
    <source>
        <dbReference type="ARBA" id="ARBA00022692"/>
    </source>
</evidence>
<keyword evidence="6" id="KW-1003">Cell membrane</keyword>
<reference evidence="7 8" key="1">
    <citation type="submission" date="2019-02" db="EMBL/GenBank/DDBJ databases">
        <title>Genomic Encyclopedia of Type Strains, Phase IV (KMG-IV): sequencing the most valuable type-strain genomes for metagenomic binning, comparative biology and taxonomic classification.</title>
        <authorList>
            <person name="Goeker M."/>
        </authorList>
    </citation>
    <scope>NUCLEOTIDE SEQUENCE [LARGE SCALE GENOMIC DNA]</scope>
    <source>
        <strain evidence="7 8">DSM 23814</strain>
    </source>
</reference>
<comment type="caution">
    <text evidence="6">Lacks conserved residue(s) required for the propagation of feature annotation.</text>
</comment>
<gene>
    <name evidence="7" type="ORF">EV681_3471</name>
</gene>
<protein>
    <recommendedName>
        <fullName evidence="6">SURF1-like protein</fullName>
    </recommendedName>
</protein>
<evidence type="ECO:0000313" key="8">
    <source>
        <dbReference type="Proteomes" id="UP000293398"/>
    </source>
</evidence>
<dbReference type="InterPro" id="IPR045214">
    <property type="entry name" value="Surf1/Surf4"/>
</dbReference>
<dbReference type="PANTHER" id="PTHR23427">
    <property type="entry name" value="SURFEIT LOCUS PROTEIN"/>
    <property type="match status" value="1"/>
</dbReference>
<dbReference type="EMBL" id="SHKO01000003">
    <property type="protein sequence ID" value="RZT92714.1"/>
    <property type="molecule type" value="Genomic_DNA"/>
</dbReference>
<comment type="similarity">
    <text evidence="2 6">Belongs to the SURF1 family.</text>
</comment>
<organism evidence="7 8">
    <name type="scientific">Advenella incenata</name>
    <dbReference type="NCBI Taxonomy" id="267800"/>
    <lineage>
        <taxon>Bacteria</taxon>
        <taxon>Pseudomonadati</taxon>
        <taxon>Pseudomonadota</taxon>
        <taxon>Betaproteobacteria</taxon>
        <taxon>Burkholderiales</taxon>
        <taxon>Alcaligenaceae</taxon>
    </lineage>
</organism>
<evidence type="ECO:0000256" key="1">
    <source>
        <dbReference type="ARBA" id="ARBA00004370"/>
    </source>
</evidence>
<proteinExistence type="inferred from homology"/>
<name>A0A4Q7VA17_9BURK</name>
<dbReference type="CDD" id="cd06662">
    <property type="entry name" value="SURF1"/>
    <property type="match status" value="1"/>
</dbReference>
<keyword evidence="3 6" id="KW-0812">Transmembrane</keyword>
<comment type="caution">
    <text evidence="7">The sequence shown here is derived from an EMBL/GenBank/DDBJ whole genome shotgun (WGS) entry which is preliminary data.</text>
</comment>
<evidence type="ECO:0000256" key="2">
    <source>
        <dbReference type="ARBA" id="ARBA00007165"/>
    </source>
</evidence>
<dbReference type="GO" id="GO:0005886">
    <property type="term" value="C:plasma membrane"/>
    <property type="evidence" value="ECO:0007669"/>
    <property type="project" value="UniProtKB-SubCell"/>
</dbReference>
<dbReference type="PROSITE" id="PS50895">
    <property type="entry name" value="SURF1"/>
    <property type="match status" value="1"/>
</dbReference>
<keyword evidence="5 6" id="KW-0472">Membrane</keyword>
<keyword evidence="4 6" id="KW-1133">Transmembrane helix</keyword>
<evidence type="ECO:0000256" key="6">
    <source>
        <dbReference type="RuleBase" id="RU363076"/>
    </source>
</evidence>
<dbReference type="Pfam" id="PF02104">
    <property type="entry name" value="SURF1"/>
    <property type="match status" value="1"/>
</dbReference>
<dbReference type="Proteomes" id="UP000293398">
    <property type="component" value="Unassembled WGS sequence"/>
</dbReference>
<dbReference type="PANTHER" id="PTHR23427:SF2">
    <property type="entry name" value="SURFEIT LOCUS PROTEIN 1"/>
    <property type="match status" value="1"/>
</dbReference>
<sequence>MRLVWLLIAIMAFAGFCALGIWQVERRAWKLDLMERVAQRIHAPAVAPLDRSDWDSISASRDEYRRIRLRGTYLHDQSALVQASTVLGTGYWVMTPLRLDDQSIVLVNRGFVPQAQSNGPWRHRHEPAGEVTLTGLIRLTEPHGGFLRDNRPQENRWFSRDVQQIGQSRGLNPLAPYFVDADGPGASPFPGLASAASSRSNEPVQATAASASGQMHIADEHLPVAGLTVVSFSNNHLMYAITWFGLAIMVILAVCYVLREEYRMRKPGK</sequence>
<accession>A0A4Q7VA17</accession>
<evidence type="ECO:0000313" key="7">
    <source>
        <dbReference type="EMBL" id="RZT92714.1"/>
    </source>
</evidence>
<keyword evidence="8" id="KW-1185">Reference proteome</keyword>